<evidence type="ECO:0000313" key="4">
    <source>
        <dbReference type="Proteomes" id="UP000800235"/>
    </source>
</evidence>
<accession>A0A9P4NLH0</accession>
<name>A0A9P4NLH0_9PEZI</name>
<comment type="caution">
    <text evidence="3">The sequence shown here is derived from an EMBL/GenBank/DDBJ whole genome shotgun (WGS) entry which is preliminary data.</text>
</comment>
<gene>
    <name evidence="3" type="ORF">EJ08DRAFT_638055</name>
</gene>
<proteinExistence type="predicted"/>
<feature type="region of interest" description="Disordered" evidence="1">
    <location>
        <begin position="64"/>
        <end position="88"/>
    </location>
</feature>
<evidence type="ECO:0000313" key="3">
    <source>
        <dbReference type="EMBL" id="KAF2426256.1"/>
    </source>
</evidence>
<dbReference type="PANTHER" id="PTHR40620">
    <property type="entry name" value="RESISTANCE PROTEIN CRD2, PUTATIVE (AFU_ORTHOLOGUE AFUA_4G04318)-RELATED"/>
    <property type="match status" value="1"/>
</dbReference>
<evidence type="ECO:0000256" key="1">
    <source>
        <dbReference type="SAM" id="MobiDB-lite"/>
    </source>
</evidence>
<dbReference type="OrthoDB" id="4140664at2759"/>
<reference evidence="3" key="1">
    <citation type="journal article" date="2020" name="Stud. Mycol.">
        <title>101 Dothideomycetes genomes: a test case for predicting lifestyles and emergence of pathogens.</title>
        <authorList>
            <person name="Haridas S."/>
            <person name="Albert R."/>
            <person name="Binder M."/>
            <person name="Bloem J."/>
            <person name="Labutti K."/>
            <person name="Salamov A."/>
            <person name="Andreopoulos B."/>
            <person name="Baker S."/>
            <person name="Barry K."/>
            <person name="Bills G."/>
            <person name="Bluhm B."/>
            <person name="Cannon C."/>
            <person name="Castanera R."/>
            <person name="Culley D."/>
            <person name="Daum C."/>
            <person name="Ezra D."/>
            <person name="Gonzalez J."/>
            <person name="Henrissat B."/>
            <person name="Kuo A."/>
            <person name="Liang C."/>
            <person name="Lipzen A."/>
            <person name="Lutzoni F."/>
            <person name="Magnuson J."/>
            <person name="Mondo S."/>
            <person name="Nolan M."/>
            <person name="Ohm R."/>
            <person name="Pangilinan J."/>
            <person name="Park H.-J."/>
            <person name="Ramirez L."/>
            <person name="Alfaro M."/>
            <person name="Sun H."/>
            <person name="Tritt A."/>
            <person name="Yoshinaga Y."/>
            <person name="Zwiers L.-H."/>
            <person name="Turgeon B."/>
            <person name="Goodwin S."/>
            <person name="Spatafora J."/>
            <person name="Crous P."/>
            <person name="Grigoriev I."/>
        </authorList>
    </citation>
    <scope>NUCLEOTIDE SEQUENCE</scope>
    <source>
        <strain evidence="3">CBS 130266</strain>
    </source>
</reference>
<dbReference type="InterPro" id="IPR057193">
    <property type="entry name" value="DUF7871"/>
</dbReference>
<keyword evidence="4" id="KW-1185">Reference proteome</keyword>
<dbReference type="PANTHER" id="PTHR40620:SF1">
    <property type="entry name" value="RESISTANCE PROTEIN CRD2, PUTATIVE (AFU_ORTHOLOGUE AFUA_4G04318)-RELATED"/>
    <property type="match status" value="1"/>
</dbReference>
<evidence type="ECO:0000259" key="2">
    <source>
        <dbReference type="Pfam" id="PF25277"/>
    </source>
</evidence>
<protein>
    <recommendedName>
        <fullName evidence="2">DUF7871 domain-containing protein</fullName>
    </recommendedName>
</protein>
<dbReference type="AlphaFoldDB" id="A0A9P4NLH0"/>
<dbReference type="Pfam" id="PF25277">
    <property type="entry name" value="DUF7871"/>
    <property type="match status" value="1"/>
</dbReference>
<dbReference type="Proteomes" id="UP000800235">
    <property type="component" value="Unassembled WGS sequence"/>
</dbReference>
<organism evidence="3 4">
    <name type="scientific">Tothia fuscella</name>
    <dbReference type="NCBI Taxonomy" id="1048955"/>
    <lineage>
        <taxon>Eukaryota</taxon>
        <taxon>Fungi</taxon>
        <taxon>Dikarya</taxon>
        <taxon>Ascomycota</taxon>
        <taxon>Pezizomycotina</taxon>
        <taxon>Dothideomycetes</taxon>
        <taxon>Pleosporomycetidae</taxon>
        <taxon>Venturiales</taxon>
        <taxon>Cylindrosympodiaceae</taxon>
        <taxon>Tothia</taxon>
    </lineage>
</organism>
<feature type="domain" description="DUF7871" evidence="2">
    <location>
        <begin position="7"/>
        <end position="74"/>
    </location>
</feature>
<sequence length="88" mass="8991">MSTSIVPKNCCGRTDGAGCVCAAEAKCSCGKNAAMHCNCEKSSTENVVPTEACSCGLRAKGSCTCSRSDKKEANAGDAEGNEVDFTTQ</sequence>
<dbReference type="EMBL" id="MU007065">
    <property type="protein sequence ID" value="KAF2426256.1"/>
    <property type="molecule type" value="Genomic_DNA"/>
</dbReference>